<sequence length="451" mass="51536">MSDQVHYNNNGTIAYMPTYQAVVTGLPVIGRPSAETKIPHADPTQPTIKRELSAGDEHLVYWGDGNDFPQQIVRRYQRNTVIPETLDKKAALWLGGGVIATVDEESDTMVDDPRIRAFLKDITTKRYLREMAKDFAWFVNGFPEFILSKDRKTIVQLHANETSYCRWGRMDETTGRMDRVYLNANWPSATATDTDTIMIPAINPYDWDRVAQVRAGSSWKYIYPLSYPSPNSSYYQLANHHSVISSSWLDVLEAIPQFKKFAMQNQMTLRYHIEVTIDYWSKIYGEKWDEGSFSERMSIRDEFLSNLMAKLTNIENAHSAVLTDKWIDHADREQGVVINVLKDTHVEGKYNEDYSEGNANLFYTLGWDPTLSGFASKEMGSRSGGSDKREALLIFINQAGPYRQSLLEPLDFVAEYNGWKKTYPELTFKIRDTLLTTLDTGKSTTTENTPA</sequence>
<evidence type="ECO:0000313" key="2">
    <source>
        <dbReference type="Proteomes" id="UP000488299"/>
    </source>
</evidence>
<proteinExistence type="predicted"/>
<evidence type="ECO:0000313" key="1">
    <source>
        <dbReference type="EMBL" id="KAB7728134.1"/>
    </source>
</evidence>
<organism evidence="1 2">
    <name type="scientific">Rudanella paleaurantiibacter</name>
    <dbReference type="NCBI Taxonomy" id="2614655"/>
    <lineage>
        <taxon>Bacteria</taxon>
        <taxon>Pseudomonadati</taxon>
        <taxon>Bacteroidota</taxon>
        <taxon>Cytophagia</taxon>
        <taxon>Cytophagales</taxon>
        <taxon>Cytophagaceae</taxon>
        <taxon>Rudanella</taxon>
    </lineage>
</organism>
<dbReference type="EMBL" id="WELI01000009">
    <property type="protein sequence ID" value="KAB7728134.1"/>
    <property type="molecule type" value="Genomic_DNA"/>
</dbReference>
<dbReference type="RefSeq" id="WP_152126080.1">
    <property type="nucleotide sequence ID" value="NZ_WELI01000009.1"/>
</dbReference>
<accession>A0A7J5TVF8</accession>
<gene>
    <name evidence="1" type="ORF">F5984_20525</name>
</gene>
<comment type="caution">
    <text evidence="1">The sequence shown here is derived from an EMBL/GenBank/DDBJ whole genome shotgun (WGS) entry which is preliminary data.</text>
</comment>
<dbReference type="Proteomes" id="UP000488299">
    <property type="component" value="Unassembled WGS sequence"/>
</dbReference>
<reference evidence="1 2" key="1">
    <citation type="submission" date="2019-10" db="EMBL/GenBank/DDBJ databases">
        <title>Rudanella paleaurantiibacter sp. nov., isolated from sludge.</title>
        <authorList>
            <person name="Xu S.Q."/>
        </authorList>
    </citation>
    <scope>NUCLEOTIDE SEQUENCE [LARGE SCALE GENOMIC DNA]</scope>
    <source>
        <strain evidence="1 2">HX-22-17</strain>
    </source>
</reference>
<keyword evidence="2" id="KW-1185">Reference proteome</keyword>
<dbReference type="AlphaFoldDB" id="A0A7J5TVF8"/>
<protein>
    <submittedName>
        <fullName evidence="1">Uncharacterized protein</fullName>
    </submittedName>
</protein>
<name>A0A7J5TVF8_9BACT</name>